<sequence length="781" mass="89170">MNKQYAAEELWGTRDVSGYPIHTSMSVVTWNIRGLNKAYKQKEIKEFIKQNKKAVIALVEHGIKEQKASSIINDQIIHGQVRTHSRLLAFGFTAIYGLHTIKDRLRMWQKLRQINSLQQGPWLTMGDINAILNSQDRQHSTIIQDMEIKDCREFMSDTGMNELPAVGRDYTWTNNHTYSRIDRGLVNIDWMMTMLSLKEESSPFRFFNCIAEHPQFIQEVDQAWSTTGKDGKLQGVWNKLKGVKQVIEGLNTQHYKGVEDRIKVIRRELQEVQDKMSSRLLNAKLIEEEKELKRKLEKWILIEESIYRQRLRVPWLKLGDTNSAYFFAHMKNRNSLNGIHALTNDLGVQLYMDEDIEAEILGYYKQLLGSNAPAIPAIDPNAMQRGATLKRDQQMFKPINCTSITLIPKARNPDNIKEYRPVSCCTTLYKIISKVLASRLQGVIDELIDKTQSGFVSGRVIVDNIILSHELVKGYGRKGVLNALAFPDQFVQWIMTCVQSVTYTIMLNGSPTQPFEARKGLRGDIGSIKLLYNCFLEFSKALGLEINKKKSSIFFGGVSQDMQADILEFLGIQKGELPIFMLPKKITKLIEAICRSFLWTGDNNISKKALLAWEKVCQPRSAGDFNVMDIGLWNKAVEVQLNQASWIMRKIVKAKENFEVTGYNYEDLSLGKDAVLRPPFDEEEASAFVPKPVKDNKRKWAYASEDPKPKMRMDRKPSKDIIPLTEESVRCLRDKDKEEEDDGSVLVARVKKTIDASNVAGSMMVRASPPRTEAVLEKDSG</sequence>
<reference evidence="2" key="2">
    <citation type="submission" date="2025-08" db="UniProtKB">
        <authorList>
            <consortium name="RefSeq"/>
        </authorList>
    </citation>
    <scope>IDENTIFICATION</scope>
    <source>
        <tissue evidence="2">Leaf</tissue>
    </source>
</reference>
<dbReference type="RefSeq" id="XP_075083446.1">
    <property type="nucleotide sequence ID" value="XM_075227345.1"/>
</dbReference>
<organism evidence="1 2">
    <name type="scientific">Nicotiana tabacum</name>
    <name type="common">Common tobacco</name>
    <dbReference type="NCBI Taxonomy" id="4097"/>
    <lineage>
        <taxon>Eukaryota</taxon>
        <taxon>Viridiplantae</taxon>
        <taxon>Streptophyta</taxon>
        <taxon>Embryophyta</taxon>
        <taxon>Tracheophyta</taxon>
        <taxon>Spermatophyta</taxon>
        <taxon>Magnoliopsida</taxon>
        <taxon>eudicotyledons</taxon>
        <taxon>Gunneridae</taxon>
        <taxon>Pentapetalae</taxon>
        <taxon>asterids</taxon>
        <taxon>lamiids</taxon>
        <taxon>Solanales</taxon>
        <taxon>Solanaceae</taxon>
        <taxon>Nicotianoideae</taxon>
        <taxon>Nicotianeae</taxon>
        <taxon>Nicotiana</taxon>
    </lineage>
</organism>
<reference evidence="1" key="1">
    <citation type="journal article" date="2014" name="Nat. Commun.">
        <title>The tobacco genome sequence and its comparison with those of tomato and potato.</title>
        <authorList>
            <person name="Sierro N."/>
            <person name="Battey J.N."/>
            <person name="Ouadi S."/>
            <person name="Bakaher N."/>
            <person name="Bovet L."/>
            <person name="Willig A."/>
            <person name="Goepfert S."/>
            <person name="Peitsch M.C."/>
            <person name="Ivanov N.V."/>
        </authorList>
    </citation>
    <scope>NUCLEOTIDE SEQUENCE [LARGE SCALE GENOMIC DNA]</scope>
</reference>
<evidence type="ECO:0000313" key="1">
    <source>
        <dbReference type="Proteomes" id="UP000790787"/>
    </source>
</evidence>
<evidence type="ECO:0000313" key="2">
    <source>
        <dbReference type="RefSeq" id="XP_075083446.1"/>
    </source>
</evidence>
<name>A0AC58SEQ9_TOBAC</name>
<protein>
    <submittedName>
        <fullName evidence="2">Uncharacterized protein LOC142167185</fullName>
    </submittedName>
</protein>
<proteinExistence type="predicted"/>
<dbReference type="Proteomes" id="UP000790787">
    <property type="component" value="Chromosome 12"/>
</dbReference>
<accession>A0AC58SEQ9</accession>
<gene>
    <name evidence="2" type="primary">LOC142167185</name>
</gene>
<keyword evidence="1" id="KW-1185">Reference proteome</keyword>